<evidence type="ECO:0000313" key="2">
    <source>
        <dbReference type="EMBL" id="GHA18871.1"/>
    </source>
</evidence>
<accession>A0A918S1A8</accession>
<dbReference type="RefSeq" id="WP_189402589.1">
    <property type="nucleotide sequence ID" value="NZ_BMXA01000007.1"/>
</dbReference>
<comment type="caution">
    <text evidence="2">The sequence shown here is derived from an EMBL/GenBank/DDBJ whole genome shotgun (WGS) entry which is preliminary data.</text>
</comment>
<dbReference type="Proteomes" id="UP000614811">
    <property type="component" value="Unassembled WGS sequence"/>
</dbReference>
<sequence length="192" mass="19924">MKSKFVFSALVVCMTASSLTAHATKEHDNDVYLHTNGLTGCSFTETGHSITSGQPYSGTTASGSDGKCTITVKAGRKKSSSVANWFKQQIGTGNAIACDSSGPMPDELNFAVEGTLTLTQGDTVTTCENMIVAQGNFTTVNNWWLGGSDVKSGGVPFIGPIVGVCSSGGIVPVAVTYTPQQPCVNNFNAVVE</sequence>
<organism evidence="2 3">
    <name type="scientific">Arenicella chitinivorans</name>
    <dbReference type="NCBI Taxonomy" id="1329800"/>
    <lineage>
        <taxon>Bacteria</taxon>
        <taxon>Pseudomonadati</taxon>
        <taxon>Pseudomonadota</taxon>
        <taxon>Gammaproteobacteria</taxon>
        <taxon>Arenicellales</taxon>
        <taxon>Arenicellaceae</taxon>
        <taxon>Arenicella</taxon>
    </lineage>
</organism>
<name>A0A918S1A8_9GAMM</name>
<gene>
    <name evidence="2" type="ORF">GCM10008090_30640</name>
</gene>
<protein>
    <recommendedName>
        <fullName evidence="4">Secreted protein</fullName>
    </recommendedName>
</protein>
<dbReference type="AlphaFoldDB" id="A0A918S1A8"/>
<reference evidence="2" key="1">
    <citation type="journal article" date="2014" name="Int. J. Syst. Evol. Microbiol.">
        <title>Complete genome sequence of Corynebacterium casei LMG S-19264T (=DSM 44701T), isolated from a smear-ripened cheese.</title>
        <authorList>
            <consortium name="US DOE Joint Genome Institute (JGI-PGF)"/>
            <person name="Walter F."/>
            <person name="Albersmeier A."/>
            <person name="Kalinowski J."/>
            <person name="Ruckert C."/>
        </authorList>
    </citation>
    <scope>NUCLEOTIDE SEQUENCE</scope>
    <source>
        <strain evidence="2">KCTC 12711</strain>
    </source>
</reference>
<reference evidence="2" key="2">
    <citation type="submission" date="2020-09" db="EMBL/GenBank/DDBJ databases">
        <authorList>
            <person name="Sun Q."/>
            <person name="Kim S."/>
        </authorList>
    </citation>
    <scope>NUCLEOTIDE SEQUENCE</scope>
    <source>
        <strain evidence="2">KCTC 12711</strain>
    </source>
</reference>
<evidence type="ECO:0000313" key="3">
    <source>
        <dbReference type="Proteomes" id="UP000614811"/>
    </source>
</evidence>
<keyword evidence="3" id="KW-1185">Reference proteome</keyword>
<feature type="signal peptide" evidence="1">
    <location>
        <begin position="1"/>
        <end position="23"/>
    </location>
</feature>
<keyword evidence="1" id="KW-0732">Signal</keyword>
<dbReference type="EMBL" id="BMXA01000007">
    <property type="protein sequence ID" value="GHA18871.1"/>
    <property type="molecule type" value="Genomic_DNA"/>
</dbReference>
<evidence type="ECO:0008006" key="4">
    <source>
        <dbReference type="Google" id="ProtNLM"/>
    </source>
</evidence>
<evidence type="ECO:0000256" key="1">
    <source>
        <dbReference type="SAM" id="SignalP"/>
    </source>
</evidence>
<feature type="chain" id="PRO_5036951495" description="Secreted protein" evidence="1">
    <location>
        <begin position="24"/>
        <end position="192"/>
    </location>
</feature>
<proteinExistence type="predicted"/>